<dbReference type="SUPFAM" id="SSF46973">
    <property type="entry name" value="Enzyme IIa from lactose specific PTS, IIa-lac"/>
    <property type="match status" value="1"/>
</dbReference>
<dbReference type="PANTHER" id="PTHR34382:SF7">
    <property type="entry name" value="PTS SYSTEM N,N'-DIACETYLCHITOBIOSE-SPECIFIC EIIA COMPONENT"/>
    <property type="match status" value="1"/>
</dbReference>
<evidence type="ECO:0000256" key="4">
    <source>
        <dbReference type="ARBA" id="ARBA00022683"/>
    </source>
</evidence>
<dbReference type="GO" id="GO:0009401">
    <property type="term" value="P:phosphoenolpyruvate-dependent sugar phosphotransferase system"/>
    <property type="evidence" value="ECO:0007669"/>
    <property type="project" value="UniProtKB-KW"/>
</dbReference>
<proteinExistence type="predicted"/>
<organism evidence="5 6">
    <name type="scientific">Lentilactobacillus kosonis</name>
    <dbReference type="NCBI Taxonomy" id="2810561"/>
    <lineage>
        <taxon>Bacteria</taxon>
        <taxon>Bacillati</taxon>
        <taxon>Bacillota</taxon>
        <taxon>Bacilli</taxon>
        <taxon>Lactobacillales</taxon>
        <taxon>Lactobacillaceae</taxon>
        <taxon>Lentilactobacillus</taxon>
    </lineage>
</organism>
<evidence type="ECO:0000313" key="5">
    <source>
        <dbReference type="EMBL" id="GAY72576.1"/>
    </source>
</evidence>
<protein>
    <recommendedName>
        <fullName evidence="7">PTS lactose/cellobiose transporter subunit IIA</fullName>
    </recommendedName>
</protein>
<dbReference type="Proteomes" id="UP000286974">
    <property type="component" value="Unassembled WGS sequence"/>
</dbReference>
<dbReference type="InterPro" id="IPR036542">
    <property type="entry name" value="PTS_IIA_lac/cel_sf"/>
</dbReference>
<keyword evidence="2" id="KW-0762">Sugar transport</keyword>
<keyword evidence="1" id="KW-0813">Transport</keyword>
<gene>
    <name evidence="5" type="ORF">NBRC111893_722</name>
</gene>
<evidence type="ECO:0000313" key="6">
    <source>
        <dbReference type="Proteomes" id="UP000286974"/>
    </source>
</evidence>
<name>A0A401FJU8_9LACO</name>
<dbReference type="OrthoDB" id="350602at2"/>
<dbReference type="AlphaFoldDB" id="A0A401FJU8"/>
<evidence type="ECO:0000256" key="1">
    <source>
        <dbReference type="ARBA" id="ARBA00022448"/>
    </source>
</evidence>
<dbReference type="InterPro" id="IPR003188">
    <property type="entry name" value="PTS_IIA_lac/cel"/>
</dbReference>
<keyword evidence="6" id="KW-1185">Reference proteome</keyword>
<keyword evidence="3" id="KW-0808">Transferase</keyword>
<dbReference type="EMBL" id="BEXA01000002">
    <property type="protein sequence ID" value="GAY72576.1"/>
    <property type="molecule type" value="Genomic_DNA"/>
</dbReference>
<dbReference type="GO" id="GO:0016740">
    <property type="term" value="F:transferase activity"/>
    <property type="evidence" value="ECO:0007669"/>
    <property type="project" value="UniProtKB-KW"/>
</dbReference>
<comment type="caution">
    <text evidence="5">The sequence shown here is derived from an EMBL/GenBank/DDBJ whole genome shotgun (WGS) entry which is preliminary data.</text>
</comment>
<dbReference type="Gene3D" id="1.20.58.80">
    <property type="entry name" value="Phosphotransferase system, lactose/cellobiose-type IIA subunit"/>
    <property type="match status" value="1"/>
</dbReference>
<evidence type="ECO:0000256" key="3">
    <source>
        <dbReference type="ARBA" id="ARBA00022679"/>
    </source>
</evidence>
<reference evidence="5 6" key="1">
    <citation type="submission" date="2017-11" db="EMBL/GenBank/DDBJ databases">
        <title>Draft Genome Sequence of Lactobacillus curieae NBRC 111893 isolated from Koso, a Japanese sugar-Vegetable Fermented Beverage.</title>
        <authorList>
            <person name="Chiou T.Y."/>
            <person name="Oshima K."/>
            <person name="Suda W."/>
            <person name="Hattori M."/>
            <person name="Takahashi T."/>
        </authorList>
    </citation>
    <scope>NUCLEOTIDE SEQUENCE [LARGE SCALE GENOMIC DNA]</scope>
    <source>
        <strain evidence="5 6">NBRC111893</strain>
    </source>
</reference>
<dbReference type="Pfam" id="PF02255">
    <property type="entry name" value="PTS_IIA"/>
    <property type="match status" value="1"/>
</dbReference>
<evidence type="ECO:0008006" key="7">
    <source>
        <dbReference type="Google" id="ProtNLM"/>
    </source>
</evidence>
<keyword evidence="4" id="KW-0598">Phosphotransferase system</keyword>
<sequence>MDEEQITQVSMMMLTKSGNAKRELNQALDELSGDVIDGEQVIIHIQRAHELIIEAHKLQNTVIKNEPNVNYSMLLTHAQDTLMNVETIEFITKKLAKIEIHD</sequence>
<dbReference type="RefSeq" id="WP_125007927.1">
    <property type="nucleotide sequence ID" value="NZ_BEXA01000002.1"/>
</dbReference>
<dbReference type="PANTHER" id="PTHR34382">
    <property type="entry name" value="PTS SYSTEM N,N'-DIACETYLCHITOBIOSE-SPECIFIC EIIA COMPONENT"/>
    <property type="match status" value="1"/>
</dbReference>
<accession>A0A401FJU8</accession>
<evidence type="ECO:0000256" key="2">
    <source>
        <dbReference type="ARBA" id="ARBA00022597"/>
    </source>
</evidence>